<feature type="transmembrane region" description="Helical" evidence="2">
    <location>
        <begin position="7"/>
        <end position="30"/>
    </location>
</feature>
<keyword evidence="2" id="KW-0812">Transmembrane</keyword>
<dbReference type="Proteomes" id="UP000825933">
    <property type="component" value="Unassembled WGS sequence"/>
</dbReference>
<name>A0A8T5UUL1_9EURY</name>
<protein>
    <submittedName>
        <fullName evidence="3">Uncharacterized protein</fullName>
    </submittedName>
</protein>
<feature type="coiled-coil region" evidence="1">
    <location>
        <begin position="167"/>
        <end position="198"/>
    </location>
</feature>
<evidence type="ECO:0000256" key="1">
    <source>
        <dbReference type="SAM" id="Coils"/>
    </source>
</evidence>
<evidence type="ECO:0000313" key="4">
    <source>
        <dbReference type="Proteomes" id="UP000825933"/>
    </source>
</evidence>
<keyword evidence="1" id="KW-0175">Coiled coil</keyword>
<evidence type="ECO:0000256" key="2">
    <source>
        <dbReference type="SAM" id="Phobius"/>
    </source>
</evidence>
<reference evidence="4" key="1">
    <citation type="journal article" date="2022" name="Microbiol. Resour. Announc.">
        <title>Draft Genome Sequence of a Methanogenic Archaeon from West Spitsbergen Permafrost.</title>
        <authorList>
            <person name="Trubitsyn V."/>
            <person name="Rivkina E."/>
            <person name="Shcherbakova V."/>
        </authorList>
    </citation>
    <scope>NUCLEOTIDE SEQUENCE [LARGE SCALE GENOMIC DNA]</scope>
    <source>
        <strain evidence="4">VT</strain>
    </source>
</reference>
<organism evidence="3 4">
    <name type="scientific">Methanobacterium spitsbergense</name>
    <dbReference type="NCBI Taxonomy" id="2874285"/>
    <lineage>
        <taxon>Archaea</taxon>
        <taxon>Methanobacteriati</taxon>
        <taxon>Methanobacteriota</taxon>
        <taxon>Methanomada group</taxon>
        <taxon>Methanobacteria</taxon>
        <taxon>Methanobacteriales</taxon>
        <taxon>Methanobacteriaceae</taxon>
        <taxon>Methanobacterium</taxon>
    </lineage>
</organism>
<keyword evidence="4" id="KW-1185">Reference proteome</keyword>
<accession>A0A8T5UUL1</accession>
<gene>
    <name evidence="3" type="ORF">K8N75_00545</name>
</gene>
<proteinExistence type="predicted"/>
<dbReference type="RefSeq" id="WP_223790221.1">
    <property type="nucleotide sequence ID" value="NZ_JAIOUQ010000001.1"/>
</dbReference>
<keyword evidence="2" id="KW-0472">Membrane</keyword>
<dbReference type="AlphaFoldDB" id="A0A8T5UUL1"/>
<comment type="caution">
    <text evidence="3">The sequence shown here is derived from an EMBL/GenBank/DDBJ whole genome shotgun (WGS) entry which is preliminary data.</text>
</comment>
<keyword evidence="2" id="KW-1133">Transmembrane helix</keyword>
<dbReference type="EMBL" id="JAIOUQ010000001">
    <property type="protein sequence ID" value="MBZ2164543.1"/>
    <property type="molecule type" value="Genomic_DNA"/>
</dbReference>
<evidence type="ECO:0000313" key="3">
    <source>
        <dbReference type="EMBL" id="MBZ2164543.1"/>
    </source>
</evidence>
<sequence>MNKKISILIILVAIIGIYGLFYVAVTNVLMPMELDSFKNDLNGMPQLPVNNNSTISDLENSADIIENNPSLKYMSQSQRSEMANQMRHLNSPPIGFLNQNFTDYNNFYAGSVLAYKLIGKGTLANEISNLSSITNNLTSLTNESTAINQKTANDFENGDDKAYAEDLRSSVNNLKQYNKVMEELKTQLQKIINQLADKKT</sequence>